<dbReference type="InterPro" id="IPR000380">
    <property type="entry name" value="Topo_IA"/>
</dbReference>
<reference evidence="3" key="1">
    <citation type="journal article" date="2013" name="Environ. Microbiol.">
        <title>Microbiota from the distal guts of lean and obese adolescents exhibit partial functional redundancy besides clear differences in community structure.</title>
        <authorList>
            <person name="Ferrer M."/>
            <person name="Ruiz A."/>
            <person name="Lanza F."/>
            <person name="Haange S.B."/>
            <person name="Oberbach A."/>
            <person name="Till H."/>
            <person name="Bargiela R."/>
            <person name="Campoy C."/>
            <person name="Segura M.T."/>
            <person name="Richter M."/>
            <person name="von Bergen M."/>
            <person name="Seifert J."/>
            <person name="Suarez A."/>
        </authorList>
    </citation>
    <scope>NUCLEOTIDE SEQUENCE</scope>
</reference>
<dbReference type="SUPFAM" id="SSF56712">
    <property type="entry name" value="Prokaryotic type I DNA topoisomerase"/>
    <property type="match status" value="1"/>
</dbReference>
<dbReference type="PANTHER" id="PTHR11390">
    <property type="entry name" value="PROKARYOTIC DNA TOPOISOMERASE"/>
    <property type="match status" value="1"/>
</dbReference>
<organism evidence="3">
    <name type="scientific">human gut metagenome</name>
    <dbReference type="NCBI Taxonomy" id="408170"/>
    <lineage>
        <taxon>unclassified sequences</taxon>
        <taxon>metagenomes</taxon>
        <taxon>organismal metagenomes</taxon>
    </lineage>
</organism>
<evidence type="ECO:0000259" key="2">
    <source>
        <dbReference type="PROSITE" id="PS52039"/>
    </source>
</evidence>
<sequence length="172" mass="18818">METAGADEMPDEVERKGLGTPATRAGIIEKLVRIGFLERKGDKKTKHLIPTHKGTALVTVMPEQIQSPSMTADWEEKLLLIEKGEYASEDFMDEIKDVIAGLIQNYEVIRDSEVMMSKEANSIGKCPLCGSAVEDKAKAFFVPTELANLPSGKTSLLCEHRQAPASSPASER</sequence>
<name>K1TPQ8_9ZZZZ</name>
<dbReference type="EMBL" id="AJWZ01001026">
    <property type="protein sequence ID" value="EKC75062.1"/>
    <property type="molecule type" value="Genomic_DNA"/>
</dbReference>
<protein>
    <submittedName>
        <fullName evidence="3">DNA topoisomerase III</fullName>
    </submittedName>
</protein>
<evidence type="ECO:0000256" key="1">
    <source>
        <dbReference type="ARBA" id="ARBA00023235"/>
    </source>
</evidence>
<dbReference type="Gene3D" id="1.10.460.10">
    <property type="entry name" value="Topoisomerase I, domain 2"/>
    <property type="match status" value="1"/>
</dbReference>
<feature type="non-terminal residue" evidence="3">
    <location>
        <position position="172"/>
    </location>
</feature>
<feature type="domain" description="Topo IA-type catalytic" evidence="2">
    <location>
        <begin position="1"/>
        <end position="103"/>
    </location>
</feature>
<dbReference type="GO" id="GO:0006310">
    <property type="term" value="P:DNA recombination"/>
    <property type="evidence" value="ECO:0007669"/>
    <property type="project" value="TreeGrafter"/>
</dbReference>
<proteinExistence type="predicted"/>
<dbReference type="InterPro" id="IPR013824">
    <property type="entry name" value="Topo_IA_cen_sub1"/>
</dbReference>
<accession>K1TPQ8</accession>
<evidence type="ECO:0000313" key="3">
    <source>
        <dbReference type="EMBL" id="EKC75062.1"/>
    </source>
</evidence>
<comment type="caution">
    <text evidence="3">The sequence shown here is derived from an EMBL/GenBank/DDBJ whole genome shotgun (WGS) entry which is preliminary data.</text>
</comment>
<dbReference type="GO" id="GO:0006265">
    <property type="term" value="P:DNA topological change"/>
    <property type="evidence" value="ECO:0007669"/>
    <property type="project" value="InterPro"/>
</dbReference>
<dbReference type="GO" id="GO:0006281">
    <property type="term" value="P:DNA repair"/>
    <property type="evidence" value="ECO:0007669"/>
    <property type="project" value="TreeGrafter"/>
</dbReference>
<dbReference type="InterPro" id="IPR023405">
    <property type="entry name" value="Topo_IA_core_domain"/>
</dbReference>
<dbReference type="PROSITE" id="PS52039">
    <property type="entry name" value="TOPO_IA_2"/>
    <property type="match status" value="1"/>
</dbReference>
<dbReference type="InterPro" id="IPR013497">
    <property type="entry name" value="Topo_IA_cen"/>
</dbReference>
<dbReference type="Pfam" id="PF01131">
    <property type="entry name" value="Topoisom_bac"/>
    <property type="match status" value="1"/>
</dbReference>
<dbReference type="GO" id="GO:0003917">
    <property type="term" value="F:DNA topoisomerase type I (single strand cut, ATP-independent) activity"/>
    <property type="evidence" value="ECO:0007669"/>
    <property type="project" value="InterPro"/>
</dbReference>
<gene>
    <name evidence="3" type="ORF">OBE_01543</name>
</gene>
<dbReference type="PANTHER" id="PTHR11390:SF21">
    <property type="entry name" value="DNA TOPOISOMERASE 3-ALPHA"/>
    <property type="match status" value="1"/>
</dbReference>
<dbReference type="AlphaFoldDB" id="K1TPQ8"/>
<dbReference type="GO" id="GO:0043597">
    <property type="term" value="C:cytoplasmic replication fork"/>
    <property type="evidence" value="ECO:0007669"/>
    <property type="project" value="TreeGrafter"/>
</dbReference>
<dbReference type="GO" id="GO:0003677">
    <property type="term" value="F:DNA binding"/>
    <property type="evidence" value="ECO:0007669"/>
    <property type="project" value="InterPro"/>
</dbReference>
<keyword evidence="1 3" id="KW-0413">Isomerase</keyword>